<sequence length="225" mass="22887">MSDQSQPVRTGNVYPPSAAAHDARRQRDEVLATHDDQQQKQDGRRGDLRVTETDEPHAGRRVVTATAGGQVMAQFTVPVPGAGVEEATDAVTIGEALQAAAQTSAGERPVDLADAAAVQAAETRATGLGGLIPGGVAAAAQQSAETNMRPGLAEEEKVRLRDVLGSAAAVLPANKVATREDAVAVATAANRNAPAGGGGGGKGVADAVAAAAEMNERRMTRTRQA</sequence>
<dbReference type="OMA" id="QSPVGLK"/>
<feature type="domain" description="SMP" evidence="4">
    <location>
        <begin position="91"/>
        <end position="149"/>
    </location>
</feature>
<evidence type="ECO:0000259" key="4">
    <source>
        <dbReference type="Pfam" id="PF04927"/>
    </source>
</evidence>
<evidence type="ECO:0000256" key="1">
    <source>
        <dbReference type="ARBA" id="ARBA00010733"/>
    </source>
</evidence>
<comment type="similarity">
    <text evidence="1">Belongs to the LEA type SMP family.</text>
</comment>
<keyword evidence="6" id="KW-1185">Reference proteome</keyword>
<evidence type="ECO:0000313" key="6">
    <source>
        <dbReference type="Proteomes" id="UP000019116"/>
    </source>
</evidence>
<dbReference type="InterPro" id="IPR042971">
    <property type="entry name" value="LEA_SMP"/>
</dbReference>
<dbReference type="PANTHER" id="PTHR31174:SF21">
    <property type="entry name" value="OS12G0626500 PROTEIN"/>
    <property type="match status" value="1"/>
</dbReference>
<dbReference type="PaxDb" id="4565-Traes_5BS_DC1F9ADEB.1"/>
<dbReference type="Gramene" id="TraesCS5B02G018300.1">
    <property type="protein sequence ID" value="TraesCS5B02G018300.1"/>
    <property type="gene ID" value="TraesCS5B02G018300"/>
</dbReference>
<dbReference type="EnsemblPlants" id="TraesCS5B02G018300.1">
    <property type="protein sequence ID" value="TraesCS5B02G018300.1"/>
    <property type="gene ID" value="TraesCS5B02G018300"/>
</dbReference>
<feature type="compositionally biased region" description="Basic and acidic residues" evidence="3">
    <location>
        <begin position="21"/>
        <end position="58"/>
    </location>
</feature>
<name>A0A3B6LFF9_WHEAT</name>
<gene>
    <name evidence="5" type="primary">LOC123115467</name>
</gene>
<keyword evidence="2" id="KW-0677">Repeat</keyword>
<protein>
    <recommendedName>
        <fullName evidence="4">SMP domain-containing protein</fullName>
    </recommendedName>
</protein>
<dbReference type="Pfam" id="PF04927">
    <property type="entry name" value="SMP"/>
    <property type="match status" value="2"/>
</dbReference>
<dbReference type="KEGG" id="taes:123115467"/>
<dbReference type="PANTHER" id="PTHR31174">
    <property type="entry name" value="SEED MATURATION FAMILY PROTEIN"/>
    <property type="match status" value="1"/>
</dbReference>
<dbReference type="AlphaFoldDB" id="A0A3B6LFF9"/>
<dbReference type="InterPro" id="IPR007011">
    <property type="entry name" value="LEA_SMP_dom"/>
</dbReference>
<feature type="domain" description="SMP" evidence="4">
    <location>
        <begin position="158"/>
        <end position="217"/>
    </location>
</feature>
<dbReference type="Proteomes" id="UP000019116">
    <property type="component" value="Chromosome 5B"/>
</dbReference>
<dbReference type="GeneID" id="123115467"/>
<feature type="region of interest" description="Disordered" evidence="3">
    <location>
        <begin position="1"/>
        <end position="58"/>
    </location>
</feature>
<dbReference type="OrthoDB" id="2014755at2759"/>
<proteinExistence type="inferred from homology"/>
<evidence type="ECO:0000313" key="5">
    <source>
        <dbReference type="EnsemblPlants" id="TraesCS5B02G018300.1"/>
    </source>
</evidence>
<organism evidence="5">
    <name type="scientific">Triticum aestivum</name>
    <name type="common">Wheat</name>
    <dbReference type="NCBI Taxonomy" id="4565"/>
    <lineage>
        <taxon>Eukaryota</taxon>
        <taxon>Viridiplantae</taxon>
        <taxon>Streptophyta</taxon>
        <taxon>Embryophyta</taxon>
        <taxon>Tracheophyta</taxon>
        <taxon>Spermatophyta</taxon>
        <taxon>Magnoliopsida</taxon>
        <taxon>Liliopsida</taxon>
        <taxon>Poales</taxon>
        <taxon>Poaceae</taxon>
        <taxon>BOP clade</taxon>
        <taxon>Pooideae</taxon>
        <taxon>Triticodae</taxon>
        <taxon>Triticeae</taxon>
        <taxon>Triticinae</taxon>
        <taxon>Triticum</taxon>
    </lineage>
</organism>
<accession>A0A3B6LFF9</accession>
<dbReference type="Gramene" id="TraesCS5B03G0042300.1">
    <property type="protein sequence ID" value="TraesCS5B03G0042300.1.CDS"/>
    <property type="gene ID" value="TraesCS5B03G0042300"/>
</dbReference>
<evidence type="ECO:0000256" key="3">
    <source>
        <dbReference type="SAM" id="MobiDB-lite"/>
    </source>
</evidence>
<reference evidence="5" key="1">
    <citation type="submission" date="2018-08" db="EMBL/GenBank/DDBJ databases">
        <authorList>
            <person name="Rossello M."/>
        </authorList>
    </citation>
    <scope>NUCLEOTIDE SEQUENCE [LARGE SCALE GENOMIC DNA]</scope>
    <source>
        <strain evidence="5">cv. Chinese Spring</strain>
    </source>
</reference>
<evidence type="ECO:0000256" key="2">
    <source>
        <dbReference type="ARBA" id="ARBA00022737"/>
    </source>
</evidence>
<reference evidence="5" key="2">
    <citation type="submission" date="2018-10" db="UniProtKB">
        <authorList>
            <consortium name="EnsemblPlants"/>
        </authorList>
    </citation>
    <scope>IDENTIFICATION</scope>
</reference>
<dbReference type="RefSeq" id="XP_044392556.1">
    <property type="nucleotide sequence ID" value="XM_044536621.1"/>
</dbReference>